<evidence type="ECO:0000313" key="2">
    <source>
        <dbReference type="Proteomes" id="UP001431783"/>
    </source>
</evidence>
<name>A0AAW1TWD9_9CUCU</name>
<dbReference type="AlphaFoldDB" id="A0AAW1TWD9"/>
<accession>A0AAW1TWD9</accession>
<evidence type="ECO:0000313" key="1">
    <source>
        <dbReference type="EMBL" id="KAK9872733.1"/>
    </source>
</evidence>
<comment type="caution">
    <text evidence="1">The sequence shown here is derived from an EMBL/GenBank/DDBJ whole genome shotgun (WGS) entry which is preliminary data.</text>
</comment>
<gene>
    <name evidence="1" type="ORF">WA026_019514</name>
</gene>
<protein>
    <submittedName>
        <fullName evidence="1">Uncharacterized protein</fullName>
    </submittedName>
</protein>
<dbReference type="EMBL" id="JARQZJ010000013">
    <property type="protein sequence ID" value="KAK9872733.1"/>
    <property type="molecule type" value="Genomic_DNA"/>
</dbReference>
<dbReference type="Proteomes" id="UP001431783">
    <property type="component" value="Unassembled WGS sequence"/>
</dbReference>
<proteinExistence type="predicted"/>
<reference evidence="1 2" key="1">
    <citation type="submission" date="2023-03" db="EMBL/GenBank/DDBJ databases">
        <title>Genome insight into feeding habits of ladybird beetles.</title>
        <authorList>
            <person name="Li H.-S."/>
            <person name="Huang Y.-H."/>
            <person name="Pang H."/>
        </authorList>
    </citation>
    <scope>NUCLEOTIDE SEQUENCE [LARGE SCALE GENOMIC DNA]</scope>
    <source>
        <strain evidence="1">SYSU_2023b</strain>
        <tissue evidence="1">Whole body</tissue>
    </source>
</reference>
<keyword evidence="2" id="KW-1185">Reference proteome</keyword>
<organism evidence="1 2">
    <name type="scientific">Henosepilachna vigintioctopunctata</name>
    <dbReference type="NCBI Taxonomy" id="420089"/>
    <lineage>
        <taxon>Eukaryota</taxon>
        <taxon>Metazoa</taxon>
        <taxon>Ecdysozoa</taxon>
        <taxon>Arthropoda</taxon>
        <taxon>Hexapoda</taxon>
        <taxon>Insecta</taxon>
        <taxon>Pterygota</taxon>
        <taxon>Neoptera</taxon>
        <taxon>Endopterygota</taxon>
        <taxon>Coleoptera</taxon>
        <taxon>Polyphaga</taxon>
        <taxon>Cucujiformia</taxon>
        <taxon>Coccinelloidea</taxon>
        <taxon>Coccinellidae</taxon>
        <taxon>Epilachninae</taxon>
        <taxon>Epilachnini</taxon>
        <taxon>Henosepilachna</taxon>
    </lineage>
</organism>
<sequence>MQVLSVSKEYNVKRHYTYLHEEKYKKHVGEARKVMVAEYKKKLIQQTSMFSKVSTENEQSLAASYEVYNSKKFKSKAATVKMINHLWYLTEELAIISLFDDEVEVEVKKHDCKY</sequence>